<evidence type="ECO:0000256" key="1">
    <source>
        <dbReference type="ARBA" id="ARBA00003543"/>
    </source>
</evidence>
<evidence type="ECO:0000256" key="7">
    <source>
        <dbReference type="ARBA" id="ARBA00023136"/>
    </source>
</evidence>
<dbReference type="AlphaFoldDB" id="A0A212LL46"/>
<protein>
    <recommendedName>
        <fullName evidence="10">ATP synthase epsilon chain</fullName>
    </recommendedName>
    <alternativeName>
        <fullName evidence="10">ATP synthase F1 sector epsilon subunit</fullName>
    </alternativeName>
    <alternativeName>
        <fullName evidence="10">F-ATPase epsilon subunit</fullName>
    </alternativeName>
</protein>
<gene>
    <name evidence="10 13" type="primary">atpC</name>
    <name evidence="13" type="ORF">KL86PLE_70057</name>
</gene>
<dbReference type="GO" id="GO:0045259">
    <property type="term" value="C:proton-transporting ATP synthase complex"/>
    <property type="evidence" value="ECO:0007669"/>
    <property type="project" value="UniProtKB-KW"/>
</dbReference>
<evidence type="ECO:0000259" key="12">
    <source>
        <dbReference type="Pfam" id="PF02823"/>
    </source>
</evidence>
<accession>A0A212LL46</accession>
<dbReference type="GO" id="GO:0012505">
    <property type="term" value="C:endomembrane system"/>
    <property type="evidence" value="ECO:0007669"/>
    <property type="project" value="UniProtKB-SubCell"/>
</dbReference>
<dbReference type="GO" id="GO:0005886">
    <property type="term" value="C:plasma membrane"/>
    <property type="evidence" value="ECO:0007669"/>
    <property type="project" value="UniProtKB-SubCell"/>
</dbReference>
<evidence type="ECO:0000256" key="11">
    <source>
        <dbReference type="RuleBase" id="RU003656"/>
    </source>
</evidence>
<evidence type="ECO:0000313" key="13">
    <source>
        <dbReference type="EMBL" id="SCM78274.1"/>
    </source>
</evidence>
<evidence type="ECO:0000256" key="6">
    <source>
        <dbReference type="ARBA" id="ARBA00023065"/>
    </source>
</evidence>
<evidence type="ECO:0000256" key="9">
    <source>
        <dbReference type="ARBA" id="ARBA00023310"/>
    </source>
</evidence>
<keyword evidence="5 10" id="KW-0375">Hydrogen ion transport</keyword>
<keyword evidence="6 10" id="KW-0406">Ion transport</keyword>
<organism evidence="13">
    <name type="scientific">uncultured Pleomorphomonas sp</name>
    <dbReference type="NCBI Taxonomy" id="442121"/>
    <lineage>
        <taxon>Bacteria</taxon>
        <taxon>Pseudomonadati</taxon>
        <taxon>Pseudomonadota</taxon>
        <taxon>Alphaproteobacteria</taxon>
        <taxon>Hyphomicrobiales</taxon>
        <taxon>Pleomorphomonadaceae</taxon>
        <taxon>Pleomorphomonas</taxon>
        <taxon>environmental samples</taxon>
    </lineage>
</organism>
<dbReference type="PANTHER" id="PTHR13822:SF10">
    <property type="entry name" value="ATP SYNTHASE EPSILON CHAIN, CHLOROPLASTIC"/>
    <property type="match status" value="1"/>
</dbReference>
<proteinExistence type="inferred from homology"/>
<dbReference type="HAMAP" id="MF_00530">
    <property type="entry name" value="ATP_synth_epsil_bac"/>
    <property type="match status" value="1"/>
</dbReference>
<dbReference type="InterPro" id="IPR020546">
    <property type="entry name" value="ATP_synth_F1_dsu/esu_N"/>
</dbReference>
<keyword evidence="7 10" id="KW-0472">Membrane</keyword>
<dbReference type="EMBL" id="FMJD01000011">
    <property type="protein sequence ID" value="SCM78274.1"/>
    <property type="molecule type" value="Genomic_DNA"/>
</dbReference>
<evidence type="ECO:0000256" key="8">
    <source>
        <dbReference type="ARBA" id="ARBA00023196"/>
    </source>
</evidence>
<dbReference type="Gene3D" id="2.60.15.10">
    <property type="entry name" value="F0F1 ATP synthase delta/epsilon subunit, N-terminal"/>
    <property type="match status" value="1"/>
</dbReference>
<evidence type="ECO:0000256" key="5">
    <source>
        <dbReference type="ARBA" id="ARBA00022781"/>
    </source>
</evidence>
<dbReference type="CDD" id="cd12152">
    <property type="entry name" value="F1-ATPase_delta"/>
    <property type="match status" value="1"/>
</dbReference>
<dbReference type="GO" id="GO:0046933">
    <property type="term" value="F:proton-transporting ATP synthase activity, rotational mechanism"/>
    <property type="evidence" value="ECO:0007669"/>
    <property type="project" value="UniProtKB-UniRule"/>
</dbReference>
<keyword evidence="4 10" id="KW-0813">Transport</keyword>
<comment type="similarity">
    <text evidence="3 10 11">Belongs to the ATPase epsilon chain family.</text>
</comment>
<evidence type="ECO:0000256" key="4">
    <source>
        <dbReference type="ARBA" id="ARBA00022448"/>
    </source>
</evidence>
<dbReference type="NCBIfam" id="NF001851">
    <property type="entry name" value="PRK00571.2-4"/>
    <property type="match status" value="1"/>
</dbReference>
<keyword evidence="9 10" id="KW-0066">ATP synthesis</keyword>
<reference evidence="13" key="1">
    <citation type="submission" date="2016-08" db="EMBL/GenBank/DDBJ databases">
        <authorList>
            <person name="Seilhamer J.J."/>
        </authorList>
    </citation>
    <scope>NUCLEOTIDE SEQUENCE</scope>
    <source>
        <strain evidence="13">86</strain>
    </source>
</reference>
<dbReference type="GO" id="GO:0005524">
    <property type="term" value="F:ATP binding"/>
    <property type="evidence" value="ECO:0007669"/>
    <property type="project" value="UniProtKB-UniRule"/>
</dbReference>
<name>A0A212LL46_9HYPH</name>
<comment type="subunit">
    <text evidence="10 11">F-type ATPases have 2 components, CF(1) - the catalytic core - and CF(0) - the membrane proton channel. CF(1) has five subunits: alpha(3), beta(3), gamma(1), delta(1), epsilon(1). CF(0) has three main subunits: a, b and c.</text>
</comment>
<comment type="function">
    <text evidence="1 10">Produces ATP from ADP in the presence of a proton gradient across the membrane.</text>
</comment>
<dbReference type="NCBIfam" id="TIGR01216">
    <property type="entry name" value="ATP_synt_epsi"/>
    <property type="match status" value="1"/>
</dbReference>
<dbReference type="Pfam" id="PF02823">
    <property type="entry name" value="ATP-synt_DE_N"/>
    <property type="match status" value="1"/>
</dbReference>
<dbReference type="InterPro" id="IPR001469">
    <property type="entry name" value="ATP_synth_F1_dsu/esu"/>
</dbReference>
<dbReference type="RefSeq" id="WP_288198026.1">
    <property type="nucleotide sequence ID" value="NZ_LT608334.1"/>
</dbReference>
<dbReference type="InterPro" id="IPR036771">
    <property type="entry name" value="ATPsynth_dsu/esu_N"/>
</dbReference>
<keyword evidence="8 10" id="KW-0139">CF(1)</keyword>
<keyword evidence="10" id="KW-1003">Cell membrane</keyword>
<dbReference type="SUPFAM" id="SSF51344">
    <property type="entry name" value="Epsilon subunit of F1F0-ATP synthase N-terminal domain"/>
    <property type="match status" value="1"/>
</dbReference>
<dbReference type="NCBIfam" id="NF009983">
    <property type="entry name" value="PRK13449.1"/>
    <property type="match status" value="1"/>
</dbReference>
<comment type="subcellular location">
    <subcellularLocation>
        <location evidence="10">Cell membrane</location>
        <topology evidence="10">Peripheral membrane protein</topology>
    </subcellularLocation>
    <subcellularLocation>
        <location evidence="2">Endomembrane system</location>
        <topology evidence="2">Peripheral membrane protein</topology>
    </subcellularLocation>
</comment>
<dbReference type="PANTHER" id="PTHR13822">
    <property type="entry name" value="ATP SYNTHASE DELTA/EPSILON CHAIN"/>
    <property type="match status" value="1"/>
</dbReference>
<evidence type="ECO:0000256" key="10">
    <source>
        <dbReference type="HAMAP-Rule" id="MF_00530"/>
    </source>
</evidence>
<evidence type="ECO:0000256" key="2">
    <source>
        <dbReference type="ARBA" id="ARBA00004184"/>
    </source>
</evidence>
<sequence>MATFKFELVSPERLILSVDADQVDLPGSEGDFGVLAGHAPFLTTLKTGIVTVKAGGLSSRIYVRGGFADVNAAGLSVLAEKAVPESEFDPAVAASELTIAETVLAEARTEEAKDQAIAALDEVKTALAALA</sequence>
<evidence type="ECO:0000256" key="3">
    <source>
        <dbReference type="ARBA" id="ARBA00005712"/>
    </source>
</evidence>
<feature type="domain" description="ATP synthase F1 complex delta/epsilon subunit N-terminal" evidence="12">
    <location>
        <begin position="4"/>
        <end position="82"/>
    </location>
</feature>